<organism evidence="1 5">
    <name type="scientific">Synechococcus phage ACG-2014e</name>
    <dbReference type="NCBI Taxonomy" id="1493510"/>
    <lineage>
        <taxon>Viruses</taxon>
        <taxon>Duplodnaviria</taxon>
        <taxon>Heunggongvirae</taxon>
        <taxon>Uroviricota</taxon>
        <taxon>Caudoviricetes</taxon>
        <taxon>Pantevenvirales</taxon>
        <taxon>Kyanoviridae</taxon>
        <taxon>Chalconvirus</taxon>
        <taxon>Chalconvirus acg2014e</taxon>
    </lineage>
</organism>
<evidence type="ECO:0000313" key="2">
    <source>
        <dbReference type="EMBL" id="AIX29722.1"/>
    </source>
</evidence>
<accession>A0A0E3F3E0</accession>
<dbReference type="GeneID" id="24172186"/>
<evidence type="ECO:0000313" key="5">
    <source>
        <dbReference type="Proteomes" id="UP000185283"/>
    </source>
</evidence>
<dbReference type="Proteomes" id="UP000185284">
    <property type="component" value="Segment"/>
</dbReference>
<dbReference type="EMBL" id="KJ019094">
    <property type="protein sequence ID" value="AIX29722.1"/>
    <property type="molecule type" value="Genomic_DNA"/>
</dbReference>
<dbReference type="KEGG" id="vg:24172186"/>
<dbReference type="Proteomes" id="UP000185283">
    <property type="component" value="Segment"/>
</dbReference>
<evidence type="ECO:0000313" key="3">
    <source>
        <dbReference type="EMBL" id="AIX44961.1"/>
    </source>
</evidence>
<dbReference type="RefSeq" id="YP_009134544.1">
    <property type="nucleotide sequence ID" value="NC_026928.1"/>
</dbReference>
<dbReference type="EMBL" id="KJ019054">
    <property type="protein sequence ID" value="AIX20506.1"/>
    <property type="molecule type" value="Genomic_DNA"/>
</dbReference>
<evidence type="ECO:0000313" key="1">
    <source>
        <dbReference type="EMBL" id="AIX20506.1"/>
    </source>
</evidence>
<dbReference type="EMBL" id="KJ019156">
    <property type="protein sequence ID" value="AIX44961.1"/>
    <property type="molecule type" value="Genomic_DNA"/>
</dbReference>
<dbReference type="OrthoDB" id="21275at10239"/>
<proteinExistence type="predicted"/>
<evidence type="ECO:0000313" key="4">
    <source>
        <dbReference type="Proteomes" id="UP000033005"/>
    </source>
</evidence>
<protein>
    <submittedName>
        <fullName evidence="1">Uncharacterized protein</fullName>
    </submittedName>
</protein>
<keyword evidence="5" id="KW-1185">Reference proteome</keyword>
<sequence>MTTEINWAHEYTKQRKDRMQNAIDDYLNDDKVSARQTYEEMLSGIDDVIEYHKKAYCRAMSLRDYMTGNTALNLEHQIPDRY</sequence>
<name>A0A0E3F3E0_9CAUD</name>
<dbReference type="Proteomes" id="UP000033005">
    <property type="component" value="Segment"/>
</dbReference>
<gene>
    <name evidence="3" type="ORF">Syn7803C2_42</name>
    <name evidence="1" type="ORF">Syn7803C85_43</name>
    <name evidence="2" type="ORF">Syn7803US33_41</name>
</gene>
<reference evidence="4 5" key="1">
    <citation type="submission" date="2013-12" db="EMBL/GenBank/DDBJ databases">
        <title>Ecological redundancy of diverse viral populations within a natural community.</title>
        <authorList>
            <person name="Gregory A.C."/>
            <person name="LaButti K."/>
            <person name="Copeland A."/>
            <person name="Woyke T."/>
            <person name="Sullivan M.B."/>
        </authorList>
    </citation>
    <scope>NUCLEOTIDE SEQUENCE [LARGE SCALE GENOMIC DNA]</scope>
    <source>
        <strain evidence="3">Syn7803C2</strain>
        <strain evidence="1">Syn7803C85</strain>
        <strain evidence="2">Syn7803US33</strain>
    </source>
</reference>